<dbReference type="Proteomes" id="UP000596742">
    <property type="component" value="Unassembled WGS sequence"/>
</dbReference>
<dbReference type="PANTHER" id="PTHR11958:SF63">
    <property type="entry name" value="AMINO ACID TRANSPORTER"/>
    <property type="match status" value="1"/>
</dbReference>
<dbReference type="GO" id="GO:0005886">
    <property type="term" value="C:plasma membrane"/>
    <property type="evidence" value="ECO:0007669"/>
    <property type="project" value="TreeGrafter"/>
</dbReference>
<dbReference type="AlphaFoldDB" id="A0A8B6CQ87"/>
<evidence type="ECO:0000256" key="4">
    <source>
        <dbReference type="SAM" id="Phobius"/>
    </source>
</evidence>
<feature type="transmembrane region" description="Helical" evidence="4">
    <location>
        <begin position="12"/>
        <end position="38"/>
    </location>
</feature>
<evidence type="ECO:0000313" key="6">
    <source>
        <dbReference type="Proteomes" id="UP000596742"/>
    </source>
</evidence>
<name>A0A8B6CQ87_MYTGA</name>
<gene>
    <name evidence="5" type="ORF">MGAL_10B077729</name>
</gene>
<dbReference type="InterPro" id="IPR036458">
    <property type="entry name" value="Na:dicarbo_symporter_sf"/>
</dbReference>
<dbReference type="OrthoDB" id="5877963at2759"/>
<evidence type="ECO:0000256" key="1">
    <source>
        <dbReference type="ARBA" id="ARBA00022692"/>
    </source>
</evidence>
<feature type="non-terminal residue" evidence="5">
    <location>
        <position position="128"/>
    </location>
</feature>
<evidence type="ECO:0000313" key="5">
    <source>
        <dbReference type="EMBL" id="VDI07832.1"/>
    </source>
</evidence>
<dbReference type="PANTHER" id="PTHR11958">
    <property type="entry name" value="SODIUM/DICARBOXYLATE SYMPORTER-RELATED"/>
    <property type="match status" value="1"/>
</dbReference>
<dbReference type="GO" id="GO:0005313">
    <property type="term" value="F:L-glutamate transmembrane transporter activity"/>
    <property type="evidence" value="ECO:0007669"/>
    <property type="project" value="TreeGrafter"/>
</dbReference>
<dbReference type="GO" id="GO:0015501">
    <property type="term" value="F:glutamate:sodium symporter activity"/>
    <property type="evidence" value="ECO:0007669"/>
    <property type="project" value="TreeGrafter"/>
</dbReference>
<evidence type="ECO:0000256" key="2">
    <source>
        <dbReference type="ARBA" id="ARBA00022989"/>
    </source>
</evidence>
<dbReference type="SUPFAM" id="SSF118215">
    <property type="entry name" value="Proton glutamate symport protein"/>
    <property type="match status" value="1"/>
</dbReference>
<organism evidence="5 6">
    <name type="scientific">Mytilus galloprovincialis</name>
    <name type="common">Mediterranean mussel</name>
    <dbReference type="NCBI Taxonomy" id="29158"/>
    <lineage>
        <taxon>Eukaryota</taxon>
        <taxon>Metazoa</taxon>
        <taxon>Spiralia</taxon>
        <taxon>Lophotrochozoa</taxon>
        <taxon>Mollusca</taxon>
        <taxon>Bivalvia</taxon>
        <taxon>Autobranchia</taxon>
        <taxon>Pteriomorphia</taxon>
        <taxon>Mytilida</taxon>
        <taxon>Mytiloidea</taxon>
        <taxon>Mytilidae</taxon>
        <taxon>Mytilinae</taxon>
        <taxon>Mytilus</taxon>
    </lineage>
</organism>
<keyword evidence="3 4" id="KW-0472">Membrane</keyword>
<keyword evidence="6" id="KW-1185">Reference proteome</keyword>
<comment type="caution">
    <text evidence="5">The sequence shown here is derived from an EMBL/GenBank/DDBJ whole genome shotgun (WGS) entry which is preliminary data.</text>
</comment>
<keyword evidence="2 4" id="KW-1133">Transmembrane helix</keyword>
<dbReference type="InterPro" id="IPR050746">
    <property type="entry name" value="DAACS"/>
</dbReference>
<keyword evidence="1 4" id="KW-0812">Transmembrane</keyword>
<dbReference type="EMBL" id="UYJE01002108">
    <property type="protein sequence ID" value="VDI07832.1"/>
    <property type="molecule type" value="Genomic_DNA"/>
</dbReference>
<dbReference type="Gene3D" id="1.10.3860.10">
    <property type="entry name" value="Sodium:dicarboxylate symporter"/>
    <property type="match status" value="1"/>
</dbReference>
<proteinExistence type="predicted"/>
<evidence type="ECO:0000256" key="3">
    <source>
        <dbReference type="ARBA" id="ARBA00023136"/>
    </source>
</evidence>
<dbReference type="GO" id="GO:0015175">
    <property type="term" value="F:neutral L-amino acid transmembrane transporter activity"/>
    <property type="evidence" value="ECO:0007669"/>
    <property type="project" value="TreeGrafter"/>
</dbReference>
<sequence>TASLDLKANGKISAVCLIFTMVCNFLPSVLGCILCVIIEPGKSVHISKEFATVHDQSTETQDIFADLLRNVFPDNLIVSTFEQAHTKYRIAERNLSLVKNESSFITIIKEKEKILGSANGTNIIGQYV</sequence>
<accession>A0A8B6CQ87</accession>
<reference evidence="5" key="1">
    <citation type="submission" date="2018-11" db="EMBL/GenBank/DDBJ databases">
        <authorList>
            <person name="Alioto T."/>
            <person name="Alioto T."/>
        </authorList>
    </citation>
    <scope>NUCLEOTIDE SEQUENCE</scope>
</reference>
<protein>
    <submittedName>
        <fullName evidence="5">Uncharacterized protein</fullName>
    </submittedName>
</protein>